<dbReference type="Gene3D" id="3.30.60.30">
    <property type="match status" value="1"/>
</dbReference>
<evidence type="ECO:0000313" key="8">
    <source>
        <dbReference type="Proteomes" id="UP000335636"/>
    </source>
</evidence>
<organism evidence="7 8">
    <name type="scientific">Marmota monax</name>
    <name type="common">Woodchuck</name>
    <dbReference type="NCBI Taxonomy" id="9995"/>
    <lineage>
        <taxon>Eukaryota</taxon>
        <taxon>Metazoa</taxon>
        <taxon>Chordata</taxon>
        <taxon>Craniata</taxon>
        <taxon>Vertebrata</taxon>
        <taxon>Euteleostomi</taxon>
        <taxon>Mammalia</taxon>
        <taxon>Eutheria</taxon>
        <taxon>Euarchontoglires</taxon>
        <taxon>Glires</taxon>
        <taxon>Rodentia</taxon>
        <taxon>Sciuromorpha</taxon>
        <taxon>Sciuridae</taxon>
        <taxon>Xerinae</taxon>
        <taxon>Marmotini</taxon>
        <taxon>Marmota</taxon>
    </lineage>
</organism>
<evidence type="ECO:0000256" key="2">
    <source>
        <dbReference type="ARBA" id="ARBA00022900"/>
    </source>
</evidence>
<dbReference type="PANTHER" id="PTHR10913:SF45">
    <property type="entry name" value="FOLLISTATIN, ISOFORM A-RELATED"/>
    <property type="match status" value="1"/>
</dbReference>
<reference evidence="7 8" key="1">
    <citation type="submission" date="2019-04" db="EMBL/GenBank/DDBJ databases">
        <authorList>
            <person name="Alioto T."/>
            <person name="Alioto T."/>
        </authorList>
    </citation>
    <scope>NUCLEOTIDE SEQUENCE [LARGE SCALE GENOMIC DNA]</scope>
</reference>
<dbReference type="EMBL" id="WJEC01001631">
    <property type="protein sequence ID" value="KAF7478415.1"/>
    <property type="molecule type" value="Genomic_DNA"/>
</dbReference>
<dbReference type="InterPro" id="IPR036058">
    <property type="entry name" value="Kazal_dom_sf"/>
</dbReference>
<keyword evidence="2" id="KW-0722">Serine protease inhibitor</keyword>
<keyword evidence="8" id="KW-1185">Reference proteome</keyword>
<sequence>MARCGCARDCGAHADPVCGSDGVVYTSACHLQEAACRRRAHLEPAPPGLCALAPPGPGPPSLPEQQPPASASHSYDDDPALLGPGHAQQGNMLSAAGLEALRWTPEPEGEAEGSQSGFSS</sequence>
<feature type="region of interest" description="Disordered" evidence="4">
    <location>
        <begin position="46"/>
        <end position="120"/>
    </location>
</feature>
<dbReference type="PANTHER" id="PTHR10913">
    <property type="entry name" value="FOLLISTATIN-RELATED"/>
    <property type="match status" value="1"/>
</dbReference>
<dbReference type="CDD" id="cd00104">
    <property type="entry name" value="KAZAL_FS"/>
    <property type="match status" value="1"/>
</dbReference>
<dbReference type="PROSITE" id="PS51465">
    <property type="entry name" value="KAZAL_2"/>
    <property type="match status" value="1"/>
</dbReference>
<name>A0A5E4BUD5_MARMO</name>
<keyword evidence="1" id="KW-0646">Protease inhibitor</keyword>
<dbReference type="SUPFAM" id="SSF100895">
    <property type="entry name" value="Kazal-type serine protease inhibitors"/>
    <property type="match status" value="1"/>
</dbReference>
<dbReference type="SMART" id="SM00280">
    <property type="entry name" value="KAZAL"/>
    <property type="match status" value="1"/>
</dbReference>
<evidence type="ECO:0000256" key="3">
    <source>
        <dbReference type="ARBA" id="ARBA00023157"/>
    </source>
</evidence>
<dbReference type="AlphaFoldDB" id="A0A5E4BUD5"/>
<keyword evidence="3" id="KW-1015">Disulfide bond</keyword>
<evidence type="ECO:0000256" key="1">
    <source>
        <dbReference type="ARBA" id="ARBA00022690"/>
    </source>
</evidence>
<proteinExistence type="predicted"/>
<reference evidence="6" key="2">
    <citation type="submission" date="2020-08" db="EMBL/GenBank/DDBJ databases">
        <authorList>
            <person name="Shumante A."/>
            <person name="Zimin A.V."/>
            <person name="Puiu D."/>
            <person name="Salzberg S.L."/>
        </authorList>
    </citation>
    <scope>NUCLEOTIDE SEQUENCE</scope>
    <source>
        <strain evidence="6">WC2-LM</strain>
        <tissue evidence="6">Liver</tissue>
    </source>
</reference>
<protein>
    <recommendedName>
        <fullName evidence="5">Kazal-like domain-containing protein</fullName>
    </recommendedName>
</protein>
<feature type="domain" description="Kazal-like" evidence="5">
    <location>
        <begin position="1"/>
        <end position="52"/>
    </location>
</feature>
<evidence type="ECO:0000259" key="5">
    <source>
        <dbReference type="PROSITE" id="PS51465"/>
    </source>
</evidence>
<evidence type="ECO:0000256" key="4">
    <source>
        <dbReference type="SAM" id="MobiDB-lite"/>
    </source>
</evidence>
<dbReference type="InterPro" id="IPR002350">
    <property type="entry name" value="Kazal_dom"/>
</dbReference>
<accession>A0A5E4BUD5</accession>
<dbReference type="InterPro" id="IPR050653">
    <property type="entry name" value="Prot_Inhib_GrowthFact_Antg"/>
</dbReference>
<dbReference type="Proteomes" id="UP000662637">
    <property type="component" value="Unassembled WGS sequence"/>
</dbReference>
<dbReference type="Pfam" id="PF07648">
    <property type="entry name" value="Kazal_2"/>
    <property type="match status" value="1"/>
</dbReference>
<gene>
    <name evidence="6" type="ORF">GHT09_010516</name>
    <name evidence="7" type="ORF">MONAX_5E040084</name>
</gene>
<evidence type="ECO:0000313" key="6">
    <source>
        <dbReference type="EMBL" id="KAF7478415.1"/>
    </source>
</evidence>
<feature type="compositionally biased region" description="Pro residues" evidence="4">
    <location>
        <begin position="54"/>
        <end position="66"/>
    </location>
</feature>
<dbReference type="Proteomes" id="UP000335636">
    <property type="component" value="Unassembled WGS sequence"/>
</dbReference>
<dbReference type="EMBL" id="CABDUW010000661">
    <property type="protein sequence ID" value="VTJ73115.1"/>
    <property type="molecule type" value="Genomic_DNA"/>
</dbReference>
<evidence type="ECO:0000313" key="7">
    <source>
        <dbReference type="EMBL" id="VTJ73115.1"/>
    </source>
</evidence>
<dbReference type="GO" id="GO:0005576">
    <property type="term" value="C:extracellular region"/>
    <property type="evidence" value="ECO:0007669"/>
    <property type="project" value="TreeGrafter"/>
</dbReference>